<evidence type="ECO:0000256" key="1">
    <source>
        <dbReference type="SAM" id="MobiDB-lite"/>
    </source>
</evidence>
<feature type="region of interest" description="Disordered" evidence="1">
    <location>
        <begin position="1"/>
        <end position="58"/>
    </location>
</feature>
<organism evidence="2 3">
    <name type="scientific">Orbilia brochopaga</name>
    <dbReference type="NCBI Taxonomy" id="3140254"/>
    <lineage>
        <taxon>Eukaryota</taxon>
        <taxon>Fungi</taxon>
        <taxon>Dikarya</taxon>
        <taxon>Ascomycota</taxon>
        <taxon>Pezizomycotina</taxon>
        <taxon>Orbiliomycetes</taxon>
        <taxon>Orbiliales</taxon>
        <taxon>Orbiliaceae</taxon>
        <taxon>Orbilia</taxon>
    </lineage>
</organism>
<accession>A0AAV9VDH5</accession>
<feature type="compositionally biased region" description="Polar residues" evidence="1">
    <location>
        <begin position="28"/>
        <end position="46"/>
    </location>
</feature>
<dbReference type="Proteomes" id="UP001375240">
    <property type="component" value="Unassembled WGS sequence"/>
</dbReference>
<comment type="caution">
    <text evidence="2">The sequence shown here is derived from an EMBL/GenBank/DDBJ whole genome shotgun (WGS) entry which is preliminary data.</text>
</comment>
<keyword evidence="3" id="KW-1185">Reference proteome</keyword>
<proteinExistence type="predicted"/>
<feature type="compositionally biased region" description="Pro residues" evidence="1">
    <location>
        <begin position="9"/>
        <end position="26"/>
    </location>
</feature>
<name>A0AAV9VDH5_9PEZI</name>
<gene>
    <name evidence="2" type="ORF">TWF696_000143</name>
</gene>
<evidence type="ECO:0000313" key="2">
    <source>
        <dbReference type="EMBL" id="KAK6358971.1"/>
    </source>
</evidence>
<dbReference type="EMBL" id="JAVHNQ010000001">
    <property type="protein sequence ID" value="KAK6358971.1"/>
    <property type="molecule type" value="Genomic_DNA"/>
</dbReference>
<sequence>MARPLFRRIPPPPPLPPPTCSLPPIPVASSTGRGEPSDTNSNSVHPNPNRKPNLPSPASACKPTLLSLPIELHEEIFSYLDLAWQDHFRLATINPTWAAILQSDRWRNMRYGPANTKTTKLTDAQTSTRALVYPFYKYDYPFEGCFRKPQREVFMVHKMLQTQCLRFAVHRTGKLMLDLRPLRSDWEIGGDAIDDHERMLDISLSPLLLSDPVFLEKEAGVEELVQVDRQTWQVAFDIAGEGRRRSGSRTKITIPRTEWDHNDYEKHGSFWSLLECIRAHLLKHVFVLEPAHEDPAGEQLPENSAVEHCEIYLYGYSMDPTTIFARVILERERHDVWQKLKGIGGLAGSLKGFAKGVRASYF</sequence>
<evidence type="ECO:0000313" key="3">
    <source>
        <dbReference type="Proteomes" id="UP001375240"/>
    </source>
</evidence>
<evidence type="ECO:0008006" key="4">
    <source>
        <dbReference type="Google" id="ProtNLM"/>
    </source>
</evidence>
<dbReference type="AlphaFoldDB" id="A0AAV9VDH5"/>
<dbReference type="InterPro" id="IPR036047">
    <property type="entry name" value="F-box-like_dom_sf"/>
</dbReference>
<reference evidence="2 3" key="1">
    <citation type="submission" date="2019-10" db="EMBL/GenBank/DDBJ databases">
        <authorList>
            <person name="Palmer J.M."/>
        </authorList>
    </citation>
    <scope>NUCLEOTIDE SEQUENCE [LARGE SCALE GENOMIC DNA]</scope>
    <source>
        <strain evidence="2 3">TWF696</strain>
    </source>
</reference>
<dbReference type="SUPFAM" id="SSF81383">
    <property type="entry name" value="F-box domain"/>
    <property type="match status" value="1"/>
</dbReference>
<protein>
    <recommendedName>
        <fullName evidence="4">F-box domain-containing protein</fullName>
    </recommendedName>
</protein>